<dbReference type="InterPro" id="IPR003607">
    <property type="entry name" value="HD/PDEase_dom"/>
</dbReference>
<keyword evidence="3" id="KW-1185">Reference proteome</keyword>
<dbReference type="PROSITE" id="PS51832">
    <property type="entry name" value="HD_GYP"/>
    <property type="match status" value="1"/>
</dbReference>
<dbReference type="CDD" id="cd00077">
    <property type="entry name" value="HDc"/>
    <property type="match status" value="2"/>
</dbReference>
<dbReference type="PANTHER" id="PTHR43155">
    <property type="entry name" value="CYCLIC DI-GMP PHOSPHODIESTERASE PA4108-RELATED"/>
    <property type="match status" value="1"/>
</dbReference>
<dbReference type="Pfam" id="PF01966">
    <property type="entry name" value="HD"/>
    <property type="match status" value="1"/>
</dbReference>
<dbReference type="InterPro" id="IPR006674">
    <property type="entry name" value="HD_domain"/>
</dbReference>
<evidence type="ECO:0000259" key="1">
    <source>
        <dbReference type="PROSITE" id="PS51832"/>
    </source>
</evidence>
<dbReference type="Gene3D" id="1.10.3210.10">
    <property type="entry name" value="Hypothetical protein af1432"/>
    <property type="match status" value="2"/>
</dbReference>
<organism evidence="2 3">
    <name type="scientific">Anaerobranca californiensis DSM 14826</name>
    <dbReference type="NCBI Taxonomy" id="1120989"/>
    <lineage>
        <taxon>Bacteria</taxon>
        <taxon>Bacillati</taxon>
        <taxon>Bacillota</taxon>
        <taxon>Clostridia</taxon>
        <taxon>Eubacteriales</taxon>
        <taxon>Proteinivoracaceae</taxon>
        <taxon>Anaerobranca</taxon>
    </lineage>
</organism>
<dbReference type="PANTHER" id="PTHR43155:SF1">
    <property type="entry name" value="3'3'-CGAMP-SPECIFIC PHOSPHODIESTERASE 1"/>
    <property type="match status" value="1"/>
</dbReference>
<reference evidence="3" key="1">
    <citation type="submission" date="2016-11" db="EMBL/GenBank/DDBJ databases">
        <authorList>
            <person name="Varghese N."/>
            <person name="Submissions S."/>
        </authorList>
    </citation>
    <scope>NUCLEOTIDE SEQUENCE [LARGE SCALE GENOMIC DNA]</scope>
    <source>
        <strain evidence="3">DSM 14826</strain>
    </source>
</reference>
<evidence type="ECO:0000313" key="2">
    <source>
        <dbReference type="EMBL" id="SHK03207.1"/>
    </source>
</evidence>
<dbReference type="OrthoDB" id="9804747at2"/>
<dbReference type="InterPro" id="IPR037522">
    <property type="entry name" value="HD_GYP_dom"/>
</dbReference>
<gene>
    <name evidence="2" type="ORF">SAMN02745227_01338</name>
</gene>
<dbReference type="RefSeq" id="WP_072907325.1">
    <property type="nucleotide sequence ID" value="NZ_FRAI01000013.1"/>
</dbReference>
<dbReference type="NCBIfam" id="TIGR00277">
    <property type="entry name" value="HDIG"/>
    <property type="match status" value="1"/>
</dbReference>
<dbReference type="STRING" id="1120989.SAMN02745227_01338"/>
<dbReference type="SMART" id="SM00471">
    <property type="entry name" value="HDc"/>
    <property type="match status" value="2"/>
</dbReference>
<proteinExistence type="predicted"/>
<dbReference type="Proteomes" id="UP000243547">
    <property type="component" value="Unassembled WGS sequence"/>
</dbReference>
<evidence type="ECO:0000313" key="3">
    <source>
        <dbReference type="Proteomes" id="UP000243547"/>
    </source>
</evidence>
<dbReference type="InterPro" id="IPR006675">
    <property type="entry name" value="HDIG_dom"/>
</dbReference>
<protein>
    <submittedName>
        <fullName evidence="2">HDIG domain-containing protein</fullName>
    </submittedName>
</protein>
<dbReference type="Pfam" id="PF13487">
    <property type="entry name" value="HD_5"/>
    <property type="match status" value="1"/>
</dbReference>
<dbReference type="AlphaFoldDB" id="A0A1M6P5G1"/>
<accession>A0A1M6P5G1</accession>
<dbReference type="SUPFAM" id="SSF109604">
    <property type="entry name" value="HD-domain/PDEase-like"/>
    <property type="match status" value="2"/>
</dbReference>
<dbReference type="EMBL" id="FRAI01000013">
    <property type="protein sequence ID" value="SHK03207.1"/>
    <property type="molecule type" value="Genomic_DNA"/>
</dbReference>
<name>A0A1M6P5G1_9FIRM</name>
<sequence>MKLNFTQLLSAFSLALDLGESKVLSHAKRTGYIAFRIGEKLGFSDTLDLFHGGLIHDIGVTKTLSEEHFISERIKNHCLFGRELAENLPITKNVKDIVSYHHEHFDGTGPNGLKGMEIPIEAQIVFMADQLDIRINHYQNIYNQKSQLIDFIKENANTLFNGEIVQAFLDLAKRDKFWLDLQYNNFQYVFRNLQQDKYKYLAIEELLDISRLFARIIDSKSKFTYRHSTGLADLMKLVGEKNSFSYQDILKLKIASLLHDIGKLGVPREILEKPGRLTDEEFNTIKSHVYFTKHILSQVEGLEEINQIAGNHHEKLDGSGYAEGLTSEQLSYYDRILALGDIYQALTEERPYRKGDDPEKALTKLKVLVEQGLLCSEGFDSLRRAVI</sequence>
<feature type="domain" description="HD-GYP" evidence="1">
    <location>
        <begin position="202"/>
        <end position="387"/>
    </location>
</feature>